<accession>A0AAV7XIB0</accession>
<sequence length="176" mass="19017">MPSIEETCVLPAVVASPSAATAAARSSALATAQPDFFARDMEELVSEIKENLRLSSVSGGLKSRPAFSVLHKSSRPSPYRIPSRSRSWGDPNCDACSSSKAGGSAALCCGHSCKKSSKVAAETDDPYEMLQELLRDGGLIKEAVRRLSMGLSPKQRYFYDSDEDTRSPIRMCHVEL</sequence>
<protein>
    <recommendedName>
        <fullName evidence="4">GSK-3-binding protein</fullName>
    </recommendedName>
</protein>
<dbReference type="InterPro" id="IPR008014">
    <property type="entry name" value="GSK3-bd"/>
</dbReference>
<dbReference type="Pfam" id="PF05350">
    <property type="entry name" value="GSK-3_bind"/>
    <property type="match status" value="1"/>
</dbReference>
<proteinExistence type="inferred from homology"/>
<name>A0AAV7XIB0_9NEOP</name>
<comment type="caution">
    <text evidence="2">The sequence shown here is derived from an EMBL/GenBank/DDBJ whole genome shotgun (WGS) entry which is preliminary data.</text>
</comment>
<dbReference type="GO" id="GO:0005737">
    <property type="term" value="C:cytoplasm"/>
    <property type="evidence" value="ECO:0007669"/>
    <property type="project" value="TreeGrafter"/>
</dbReference>
<evidence type="ECO:0008006" key="4">
    <source>
        <dbReference type="Google" id="ProtNLM"/>
    </source>
</evidence>
<reference evidence="2" key="1">
    <citation type="submission" date="2022-12" db="EMBL/GenBank/DDBJ databases">
        <title>Chromosome-level genome assembly of the bean flower thrips Megalurothrips usitatus.</title>
        <authorList>
            <person name="Ma L."/>
            <person name="Liu Q."/>
            <person name="Li H."/>
            <person name="Cai W."/>
        </authorList>
    </citation>
    <scope>NUCLEOTIDE SEQUENCE</scope>
    <source>
        <strain evidence="2">Cailab_2022a</strain>
    </source>
</reference>
<keyword evidence="3" id="KW-1185">Reference proteome</keyword>
<evidence type="ECO:0000313" key="2">
    <source>
        <dbReference type="EMBL" id="KAJ1524140.1"/>
    </source>
</evidence>
<dbReference type="EMBL" id="JAPTSV010000009">
    <property type="protein sequence ID" value="KAJ1524140.1"/>
    <property type="molecule type" value="Genomic_DNA"/>
</dbReference>
<comment type="similarity">
    <text evidence="1">Belongs to the GSK-3-binding protein family.</text>
</comment>
<dbReference type="PANTHER" id="PTHR35154">
    <property type="entry name" value="GBP PROTEIN"/>
    <property type="match status" value="1"/>
</dbReference>
<gene>
    <name evidence="2" type="ORF">ONE63_010670</name>
</gene>
<dbReference type="Proteomes" id="UP001075354">
    <property type="component" value="Chromosome 9"/>
</dbReference>
<evidence type="ECO:0000256" key="1">
    <source>
        <dbReference type="ARBA" id="ARBA00010422"/>
    </source>
</evidence>
<dbReference type="AlphaFoldDB" id="A0AAV7XIB0"/>
<organism evidence="2 3">
    <name type="scientific">Megalurothrips usitatus</name>
    <name type="common">bean blossom thrips</name>
    <dbReference type="NCBI Taxonomy" id="439358"/>
    <lineage>
        <taxon>Eukaryota</taxon>
        <taxon>Metazoa</taxon>
        <taxon>Ecdysozoa</taxon>
        <taxon>Arthropoda</taxon>
        <taxon>Hexapoda</taxon>
        <taxon>Insecta</taxon>
        <taxon>Pterygota</taxon>
        <taxon>Neoptera</taxon>
        <taxon>Paraneoptera</taxon>
        <taxon>Thysanoptera</taxon>
        <taxon>Terebrantia</taxon>
        <taxon>Thripoidea</taxon>
        <taxon>Thripidae</taxon>
        <taxon>Megalurothrips</taxon>
    </lineage>
</organism>
<evidence type="ECO:0000313" key="3">
    <source>
        <dbReference type="Proteomes" id="UP001075354"/>
    </source>
</evidence>
<dbReference type="PANTHER" id="PTHR35154:SF3">
    <property type="entry name" value="GBP PROTEIN"/>
    <property type="match status" value="1"/>
</dbReference>